<dbReference type="EMBL" id="CP006912">
    <property type="protein sequence ID" value="AHB50077.1"/>
    <property type="molecule type" value="Genomic_DNA"/>
</dbReference>
<dbReference type="PATRIC" id="fig|1029756.8.peg.1464"/>
<evidence type="ECO:0000313" key="3">
    <source>
        <dbReference type="Proteomes" id="UP000018542"/>
    </source>
</evidence>
<feature type="compositionally biased region" description="Basic and acidic residues" evidence="1">
    <location>
        <begin position="9"/>
        <end position="27"/>
    </location>
</feature>
<organism evidence="2 3">
    <name type="scientific">Hyphomicrobium nitrativorans NL23</name>
    <dbReference type="NCBI Taxonomy" id="1029756"/>
    <lineage>
        <taxon>Bacteria</taxon>
        <taxon>Pseudomonadati</taxon>
        <taxon>Pseudomonadota</taxon>
        <taxon>Alphaproteobacteria</taxon>
        <taxon>Hyphomicrobiales</taxon>
        <taxon>Hyphomicrobiaceae</taxon>
        <taxon>Hyphomicrobium</taxon>
    </lineage>
</organism>
<dbReference type="STRING" id="1029756.W911_06995"/>
<name>V5SHV1_9HYPH</name>
<keyword evidence="3" id="KW-1185">Reference proteome</keyword>
<dbReference type="AlphaFoldDB" id="V5SHV1"/>
<gene>
    <name evidence="2" type="ORF">W911_06995</name>
</gene>
<accession>V5SHV1</accession>
<dbReference type="HOGENOM" id="CLU_2806670_0_0_5"/>
<evidence type="ECO:0000256" key="1">
    <source>
        <dbReference type="SAM" id="MobiDB-lite"/>
    </source>
</evidence>
<reference evidence="2 3" key="1">
    <citation type="journal article" date="2014" name="Genome Announc.">
        <title>Complete Genome Sequence of Hyphomicrobium nitrativorans Strain NL23, a Denitrifying Bacterium Isolated from Biofilm of a Methanol-Fed Denitrification System Treating Seawater at the Montreal Biodome.</title>
        <authorList>
            <person name="Martineau C."/>
            <person name="Villeneuve C."/>
            <person name="Mauffrey F."/>
            <person name="Villemur R."/>
        </authorList>
    </citation>
    <scope>NUCLEOTIDE SEQUENCE [LARGE SCALE GENOMIC DNA]</scope>
    <source>
        <strain evidence="2">NL23</strain>
    </source>
</reference>
<dbReference type="KEGG" id="hni:W911_06995"/>
<evidence type="ECO:0000313" key="2">
    <source>
        <dbReference type="EMBL" id="AHB50077.1"/>
    </source>
</evidence>
<protein>
    <submittedName>
        <fullName evidence="2">Uncharacterized protein</fullName>
    </submittedName>
</protein>
<sequence>MTGRNGVRCKHDEALTRDEPAPERNDSLGDGELACVVGGTGIVKRTQFMLAGAKAYEAQRKAQNTHD</sequence>
<dbReference type="Proteomes" id="UP000018542">
    <property type="component" value="Chromosome"/>
</dbReference>
<feature type="region of interest" description="Disordered" evidence="1">
    <location>
        <begin position="1"/>
        <end position="30"/>
    </location>
</feature>
<proteinExistence type="predicted"/>